<evidence type="ECO:0000256" key="2">
    <source>
        <dbReference type="SAM" id="Phobius"/>
    </source>
</evidence>
<dbReference type="InterPro" id="IPR027381">
    <property type="entry name" value="LytR/CpsA/Psr_C"/>
</dbReference>
<keyword evidence="2" id="KW-0812">Transmembrane</keyword>
<evidence type="ECO:0000313" key="5">
    <source>
        <dbReference type="Proteomes" id="UP000637578"/>
    </source>
</evidence>
<keyword evidence="2" id="KW-1133">Transmembrane helix</keyword>
<feature type="compositionally biased region" description="Low complexity" evidence="1">
    <location>
        <begin position="50"/>
        <end position="87"/>
    </location>
</feature>
<evidence type="ECO:0000256" key="1">
    <source>
        <dbReference type="SAM" id="MobiDB-lite"/>
    </source>
</evidence>
<evidence type="ECO:0000259" key="3">
    <source>
        <dbReference type="Pfam" id="PF13399"/>
    </source>
</evidence>
<reference evidence="4" key="1">
    <citation type="journal article" date="2014" name="Int. J. Syst. Evol. Microbiol.">
        <title>Complete genome sequence of Corynebacterium casei LMG S-19264T (=DSM 44701T), isolated from a smear-ripened cheese.</title>
        <authorList>
            <consortium name="US DOE Joint Genome Institute (JGI-PGF)"/>
            <person name="Walter F."/>
            <person name="Albersmeier A."/>
            <person name="Kalinowski J."/>
            <person name="Ruckert C."/>
        </authorList>
    </citation>
    <scope>NUCLEOTIDE SEQUENCE</scope>
    <source>
        <strain evidence="4">CGMCC 4.5737</strain>
    </source>
</reference>
<name>A0A8J3CAE4_9PSEU</name>
<dbReference type="Proteomes" id="UP000637578">
    <property type="component" value="Unassembled WGS sequence"/>
</dbReference>
<accession>A0A8J3CAE4</accession>
<gene>
    <name evidence="4" type="ORF">GCM10012275_13510</name>
</gene>
<protein>
    <recommendedName>
        <fullName evidence="3">LytR/CpsA/Psr regulator C-terminal domain-containing protein</fullName>
    </recommendedName>
</protein>
<keyword evidence="2" id="KW-0472">Membrane</keyword>
<reference evidence="4" key="2">
    <citation type="submission" date="2020-09" db="EMBL/GenBank/DDBJ databases">
        <authorList>
            <person name="Sun Q."/>
            <person name="Zhou Y."/>
        </authorList>
    </citation>
    <scope>NUCLEOTIDE SEQUENCE</scope>
    <source>
        <strain evidence="4">CGMCC 4.5737</strain>
    </source>
</reference>
<evidence type="ECO:0000313" key="4">
    <source>
        <dbReference type="EMBL" id="GGM43793.1"/>
    </source>
</evidence>
<proteinExistence type="predicted"/>
<dbReference type="EMBL" id="BMMK01000004">
    <property type="protein sequence ID" value="GGM43793.1"/>
    <property type="molecule type" value="Genomic_DNA"/>
</dbReference>
<sequence>MSPIDPANPSRPLRVAGLALLGVASVAVIVGVVTVTAGGDGSANGPRTVASSASTATGSPAESPTAAGPSSTPATTTTAAAPTTTPAPSEPAKPDKPSGPPATGRPDTANPPGGREPADDQRATPRAPLRVYNNSTIKHLAARAADDFRAAGWEVVEVGNYSSGIIPTTTVYYRPGTDEKAAAEALGRQFGMRVEPRFDGISDASPGLVVIVTNDYGGR</sequence>
<comment type="caution">
    <text evidence="4">The sequence shown here is derived from an EMBL/GenBank/DDBJ whole genome shotgun (WGS) entry which is preliminary data.</text>
</comment>
<dbReference type="Gene3D" id="3.30.70.2390">
    <property type="match status" value="1"/>
</dbReference>
<feature type="domain" description="LytR/CpsA/Psr regulator C-terminal" evidence="3">
    <location>
        <begin position="128"/>
        <end position="216"/>
    </location>
</feature>
<dbReference type="RefSeq" id="WP_189055014.1">
    <property type="nucleotide sequence ID" value="NZ_BMMK01000004.1"/>
</dbReference>
<feature type="transmembrane region" description="Helical" evidence="2">
    <location>
        <begin position="15"/>
        <end position="37"/>
    </location>
</feature>
<organism evidence="4 5">
    <name type="scientific">Longimycelium tulufanense</name>
    <dbReference type="NCBI Taxonomy" id="907463"/>
    <lineage>
        <taxon>Bacteria</taxon>
        <taxon>Bacillati</taxon>
        <taxon>Actinomycetota</taxon>
        <taxon>Actinomycetes</taxon>
        <taxon>Pseudonocardiales</taxon>
        <taxon>Pseudonocardiaceae</taxon>
        <taxon>Longimycelium</taxon>
    </lineage>
</organism>
<keyword evidence="5" id="KW-1185">Reference proteome</keyword>
<feature type="region of interest" description="Disordered" evidence="1">
    <location>
        <begin position="37"/>
        <end position="130"/>
    </location>
</feature>
<dbReference type="AlphaFoldDB" id="A0A8J3CAE4"/>
<dbReference type="Pfam" id="PF13399">
    <property type="entry name" value="LytR_C"/>
    <property type="match status" value="1"/>
</dbReference>